<evidence type="ECO:0000256" key="1">
    <source>
        <dbReference type="SAM" id="MobiDB-lite"/>
    </source>
</evidence>
<feature type="compositionally biased region" description="Polar residues" evidence="1">
    <location>
        <begin position="113"/>
        <end position="122"/>
    </location>
</feature>
<dbReference type="AlphaFoldDB" id="A0A267DP69"/>
<feature type="compositionally biased region" description="Gly residues" evidence="1">
    <location>
        <begin position="209"/>
        <end position="219"/>
    </location>
</feature>
<feature type="region of interest" description="Disordered" evidence="1">
    <location>
        <begin position="53"/>
        <end position="80"/>
    </location>
</feature>
<feature type="compositionally biased region" description="Basic and acidic residues" evidence="1">
    <location>
        <begin position="94"/>
        <end position="112"/>
    </location>
</feature>
<accession>A0A267DP69</accession>
<organism evidence="2 3">
    <name type="scientific">Macrostomum lignano</name>
    <dbReference type="NCBI Taxonomy" id="282301"/>
    <lineage>
        <taxon>Eukaryota</taxon>
        <taxon>Metazoa</taxon>
        <taxon>Spiralia</taxon>
        <taxon>Lophotrochozoa</taxon>
        <taxon>Platyhelminthes</taxon>
        <taxon>Rhabditophora</taxon>
        <taxon>Macrostomorpha</taxon>
        <taxon>Macrostomida</taxon>
        <taxon>Macrostomidae</taxon>
        <taxon>Macrostomum</taxon>
    </lineage>
</organism>
<sequence length="529" mass="57845">MESESSCESSSGSEFSPTSVDRRVFGRSLEWMKLTAGQQKGWAARRSLRHWNPWTNETAESSKQPRPDNPQSISSGTMDAVAVTTKAAGCLHELLSRQERQQAAELERRRSDSNTNNKNPFGQSKAGGLRDIQRHSAEGKQTTIITQFKAAEKNKDGMVDINIIMDSESNVSNARESSDDGGTTSTSKEGAEGSGAGVSSTDNEDIADDGGGGGGGGGSSTEDDEADQQETPSTSAGEDAAGGEGGDEGGEGDGEGDAEDGEPAEDLPAPGEEKKADKTDKKKLNMGHLDKEGIVIGCMNVFADVSRKEYIVLLTDQVVEAFLVDPGQFRSIAKRTGCEIEVTRRILNRRIGMYRWVKYLVVTLRGPHLVAIDQCDRLMVKMFPPYKIRKPYPEAAQVALFVKESYPDNSDLYFNYQRTGPTCSKVGDLRMQSPFGKNPARPIETTQWKQSNPRLLQGILEPRNLPMAISVEHVYPEWGSEKCSFMDESCKWEQAGDLALEIEKKNNLERSTRVKQRKLGAEPLFAGGD</sequence>
<feature type="region of interest" description="Disordered" evidence="1">
    <location>
        <begin position="1"/>
        <end position="22"/>
    </location>
</feature>
<comment type="caution">
    <text evidence="2">The sequence shown here is derived from an EMBL/GenBank/DDBJ whole genome shotgun (WGS) entry which is preliminary data.</text>
</comment>
<feature type="compositionally biased region" description="Acidic residues" evidence="1">
    <location>
        <begin position="245"/>
        <end position="265"/>
    </location>
</feature>
<dbReference type="Proteomes" id="UP000215902">
    <property type="component" value="Unassembled WGS sequence"/>
</dbReference>
<name>A0A267DP69_9PLAT</name>
<proteinExistence type="predicted"/>
<feature type="compositionally biased region" description="Low complexity" evidence="1">
    <location>
        <begin position="1"/>
        <end position="19"/>
    </location>
</feature>
<dbReference type="EMBL" id="NIVC01003522">
    <property type="protein sequence ID" value="PAA50975.1"/>
    <property type="molecule type" value="Genomic_DNA"/>
</dbReference>
<feature type="compositionally biased region" description="Basic and acidic residues" evidence="1">
    <location>
        <begin position="271"/>
        <end position="283"/>
    </location>
</feature>
<feature type="compositionally biased region" description="Polar residues" evidence="1">
    <location>
        <begin position="53"/>
        <end position="77"/>
    </location>
</feature>
<dbReference type="OrthoDB" id="6288533at2759"/>
<evidence type="ECO:0000313" key="2">
    <source>
        <dbReference type="EMBL" id="PAA50975.1"/>
    </source>
</evidence>
<evidence type="ECO:0000313" key="3">
    <source>
        <dbReference type="Proteomes" id="UP000215902"/>
    </source>
</evidence>
<feature type="region of interest" description="Disordered" evidence="1">
    <location>
        <begin position="94"/>
        <end position="283"/>
    </location>
</feature>
<gene>
    <name evidence="2" type="ORF">BOX15_Mlig012325g3</name>
</gene>
<reference evidence="2 3" key="1">
    <citation type="submission" date="2017-06" db="EMBL/GenBank/DDBJ databases">
        <title>A platform for efficient transgenesis in Macrostomum lignano, a flatworm model organism for stem cell research.</title>
        <authorList>
            <person name="Berezikov E."/>
        </authorList>
    </citation>
    <scope>NUCLEOTIDE SEQUENCE [LARGE SCALE GENOMIC DNA]</scope>
    <source>
        <strain evidence="2">DV1</strain>
        <tissue evidence="2">Whole organism</tissue>
    </source>
</reference>
<keyword evidence="3" id="KW-1185">Reference proteome</keyword>
<protein>
    <submittedName>
        <fullName evidence="2">Uncharacterized protein</fullName>
    </submittedName>
</protein>